<dbReference type="AlphaFoldDB" id="A0A9Q3UZB2"/>
<evidence type="ECO:0000313" key="3">
    <source>
        <dbReference type="Proteomes" id="UP000603715"/>
    </source>
</evidence>
<protein>
    <submittedName>
        <fullName evidence="2">Uncharacterized protein</fullName>
    </submittedName>
</protein>
<dbReference type="EMBL" id="JACXXP010000028">
    <property type="protein sequence ID" value="MBD3906272.1"/>
    <property type="molecule type" value="Genomic_DNA"/>
</dbReference>
<dbReference type="RefSeq" id="WP_191180692.1">
    <property type="nucleotide sequence ID" value="NZ_JACXXP010000028.1"/>
</dbReference>
<dbReference type="EMBL" id="JAJJML010000001">
    <property type="protein sequence ID" value="MCC9036753.1"/>
    <property type="molecule type" value="Genomic_DNA"/>
</dbReference>
<organism evidence="2 4">
    <name type="scientific">Chryseobacterium muglaense</name>
    <dbReference type="NCBI Taxonomy" id="2893752"/>
    <lineage>
        <taxon>Bacteria</taxon>
        <taxon>Pseudomonadati</taxon>
        <taxon>Bacteroidota</taxon>
        <taxon>Flavobacteriia</taxon>
        <taxon>Flavobacteriales</taxon>
        <taxon>Weeksellaceae</taxon>
        <taxon>Chryseobacterium group</taxon>
        <taxon>Chryseobacterium</taxon>
    </lineage>
</organism>
<dbReference type="Proteomes" id="UP001107960">
    <property type="component" value="Unassembled WGS sequence"/>
</dbReference>
<reference evidence="1" key="3">
    <citation type="submission" date="2024-05" db="EMBL/GenBank/DDBJ databases">
        <title>Description of novel Chryseobacterium sp. strain C-2.</title>
        <authorList>
            <person name="Saticioglu I.B."/>
        </authorList>
    </citation>
    <scope>NUCLEOTIDE SEQUENCE</scope>
    <source>
        <strain evidence="1">C-2</strain>
    </source>
</reference>
<evidence type="ECO:0000313" key="4">
    <source>
        <dbReference type="Proteomes" id="UP001107960"/>
    </source>
</evidence>
<sequence length="111" mass="12482">MLALRSFIFLYFAILFTHFNSQWADNSLHNIPLVTCPGDQGINFISESFLNVKAVAVGVKNIGKYVAEISCNSYFKKNEILVSEITKVNTQVVTTAIFCAVKSYLHLLQLF</sequence>
<name>A0A9Q3UZB2_9FLAO</name>
<evidence type="ECO:0000313" key="1">
    <source>
        <dbReference type="EMBL" id="MBD3906272.1"/>
    </source>
</evidence>
<gene>
    <name evidence="1" type="ORF">IEW27_16940</name>
    <name evidence="2" type="ORF">LNP80_21325</name>
</gene>
<accession>A0A9Q3UZB2</accession>
<reference evidence="3" key="2">
    <citation type="submission" date="2023-07" db="EMBL/GenBank/DDBJ databases">
        <title>Description of novel Chryseobacterium sp. strain C-2.</title>
        <authorList>
            <person name="Saticioglu I.B."/>
        </authorList>
    </citation>
    <scope>NUCLEOTIDE SEQUENCE [LARGE SCALE GENOMIC DNA]</scope>
    <source>
        <strain evidence="3">C-2</strain>
    </source>
</reference>
<proteinExistence type="predicted"/>
<comment type="caution">
    <text evidence="2">The sequence shown here is derived from an EMBL/GenBank/DDBJ whole genome shotgun (WGS) entry which is preliminary data.</text>
</comment>
<evidence type="ECO:0000313" key="2">
    <source>
        <dbReference type="EMBL" id="MCC9036753.1"/>
    </source>
</evidence>
<reference evidence="2" key="1">
    <citation type="submission" date="2021-11" db="EMBL/GenBank/DDBJ databases">
        <title>Description of novel Chryseobacterium species.</title>
        <authorList>
            <person name="Saticioglu I.B."/>
            <person name="Ay H."/>
            <person name="Altun S."/>
            <person name="Duman M."/>
        </authorList>
    </citation>
    <scope>NUCLEOTIDE SEQUENCE</scope>
    <source>
        <strain evidence="2">C-39</strain>
    </source>
</reference>
<dbReference type="Proteomes" id="UP000603715">
    <property type="component" value="Unassembled WGS sequence"/>
</dbReference>
<keyword evidence="3" id="KW-1185">Reference proteome</keyword>